<sequence>MDSDFFYSCAVVMDTSYVVKFIYSGEAATVPLLHNWSFVDLCNSIRSRFPDLIQGNFMLRYIIPPDSTSCFLESEVDMRMIFRNLVRYNSDFVEVFVTDLPSISESVVSNTVCEDSSTMLEENDYLGCYRAEAPKSYMTKGWESYIHSEGQKFEGGVVEFRDKLRKYAIEIGFSYEFVRNDKVRVIAQCSKKHSQGCNWLVKAYLCRANGFFMIKRLVNVHTCHGVIRLQKSKMMGSKVVKSIVLDKIRANPNKKPIDIADEIKSDYGLDVAYRTVWYGTELAKTALHGDEAESYAQLLWFSESVMKSNPDSRIVVEFHRETHRFQRMFVSYGAWMKSFQSCRPILFIDATFITNKYKGQIIAASAKDANQGLYPVAYAIVDSENESNWSFFLEVLAEEFAKHPMRRVTFISDRHVGLVSAFPRVFPNNPHGFCFRHLMSNLSDKFPAGSYLKDRIPYLFMCCAYSRTSEMYEFNMEILRSEGGDIVAQFLEDLPKENWCMAYFNGERFGEMTNNLAESFNNWVLPLKSLPILDINDGIRVKSMASIAARKQDAHEWFSELCPVIEKKLKDNLEVGRHWRVSRSDTYVYEVHCQKYNSMVNLESRFCSCGEWQLYGFPCSHALVVIQQHGSSPYLYVNELYKVDKYRETYSFPINPLPSISKQVHDFGRDAVILQPPLTRRPPGRPRKKRFRKRSEKTRVIKCGRCGKCDGHNRKSCTAPI</sequence>
<evidence type="ECO:0000256" key="3">
    <source>
        <dbReference type="ARBA" id="ARBA00022833"/>
    </source>
</evidence>
<reference evidence="6" key="1">
    <citation type="journal article" date="2012" name="BMC Genomics">
        <title>Evolution of the Rdr1 TNL-cluster in roses and other Rosaceous species.</title>
        <authorList>
            <person name="Terefe-Ayana D."/>
            <person name="Kaufmann H."/>
            <person name="Linde M."/>
            <person name="Debener T."/>
        </authorList>
    </citation>
    <scope>NUCLEOTIDE SEQUENCE</scope>
    <source>
        <tissue evidence="6">Leaf</tissue>
    </source>
</reference>
<dbReference type="Pfam" id="PF03108">
    <property type="entry name" value="DBD_Tnp_Mut"/>
    <property type="match status" value="1"/>
</dbReference>
<dbReference type="SMART" id="SM00575">
    <property type="entry name" value="ZnF_PMZ"/>
    <property type="match status" value="1"/>
</dbReference>
<name>J7G586_ROSRU</name>
<accession>J7G586</accession>
<evidence type="ECO:0000256" key="2">
    <source>
        <dbReference type="ARBA" id="ARBA00022771"/>
    </source>
</evidence>
<evidence type="ECO:0000256" key="1">
    <source>
        <dbReference type="ARBA" id="ARBA00022723"/>
    </source>
</evidence>
<keyword evidence="2 4" id="KW-0863">Zinc-finger</keyword>
<dbReference type="InterPro" id="IPR004332">
    <property type="entry name" value="Transposase_MuDR"/>
</dbReference>
<dbReference type="Pfam" id="PF04434">
    <property type="entry name" value="SWIM"/>
    <property type="match status" value="1"/>
</dbReference>
<proteinExistence type="predicted"/>
<evidence type="ECO:0000313" key="6">
    <source>
        <dbReference type="EMBL" id="AFP55551.1"/>
    </source>
</evidence>
<dbReference type="InterPro" id="IPR018289">
    <property type="entry name" value="MULE_transposase_dom"/>
</dbReference>
<dbReference type="PANTHER" id="PTHR31973:SF166">
    <property type="entry name" value="OS10G0104700 PROTEIN"/>
    <property type="match status" value="1"/>
</dbReference>
<dbReference type="Pfam" id="PF10551">
    <property type="entry name" value="MULE"/>
    <property type="match status" value="1"/>
</dbReference>
<feature type="domain" description="SWIM-type" evidence="5">
    <location>
        <begin position="596"/>
        <end position="630"/>
    </location>
</feature>
<reference evidence="6" key="2">
    <citation type="submission" date="2012-03" db="EMBL/GenBank/DDBJ databases">
        <authorList>
            <person name="Ayana D.T."/>
            <person name="Kaufmann H."/>
            <person name="Biber A."/>
            <person name="Debener T."/>
        </authorList>
    </citation>
    <scope>NUCLEOTIDE SEQUENCE</scope>
    <source>
        <tissue evidence="6">Leaf</tissue>
    </source>
</reference>
<keyword evidence="3" id="KW-0862">Zinc</keyword>
<keyword evidence="1" id="KW-0479">Metal-binding</keyword>
<evidence type="ECO:0000256" key="4">
    <source>
        <dbReference type="PROSITE-ProRule" id="PRU00325"/>
    </source>
</evidence>
<organism evidence="6">
    <name type="scientific">Rosa rugosa</name>
    <name type="common">Rugosa rose</name>
    <dbReference type="NCBI Taxonomy" id="74645"/>
    <lineage>
        <taxon>Eukaryota</taxon>
        <taxon>Viridiplantae</taxon>
        <taxon>Streptophyta</taxon>
        <taxon>Embryophyta</taxon>
        <taxon>Tracheophyta</taxon>
        <taxon>Spermatophyta</taxon>
        <taxon>Magnoliopsida</taxon>
        <taxon>eudicotyledons</taxon>
        <taxon>Gunneridae</taxon>
        <taxon>Pentapetalae</taxon>
        <taxon>rosids</taxon>
        <taxon>fabids</taxon>
        <taxon>Rosales</taxon>
        <taxon>Rosaceae</taxon>
        <taxon>Rosoideae</taxon>
        <taxon>Rosoideae incertae sedis</taxon>
        <taxon>Rosa</taxon>
    </lineage>
</organism>
<dbReference type="AlphaFoldDB" id="J7G586"/>
<evidence type="ECO:0000259" key="5">
    <source>
        <dbReference type="PROSITE" id="PS50966"/>
    </source>
</evidence>
<dbReference type="SUPFAM" id="SSF54277">
    <property type="entry name" value="CAD &amp; PB1 domains"/>
    <property type="match status" value="1"/>
</dbReference>
<dbReference type="InterPro" id="IPR006564">
    <property type="entry name" value="Znf_PMZ"/>
</dbReference>
<dbReference type="EMBL" id="JQ791545">
    <property type="protein sequence ID" value="AFP55551.1"/>
    <property type="molecule type" value="Genomic_DNA"/>
</dbReference>
<protein>
    <submittedName>
        <fullName evidence="6">Mutator-like transposase</fullName>
    </submittedName>
</protein>
<dbReference type="PROSITE" id="PS50966">
    <property type="entry name" value="ZF_SWIM"/>
    <property type="match status" value="1"/>
</dbReference>
<dbReference type="InterPro" id="IPR007527">
    <property type="entry name" value="Znf_SWIM"/>
</dbReference>
<dbReference type="PANTHER" id="PTHR31973">
    <property type="entry name" value="POLYPROTEIN, PUTATIVE-RELATED"/>
    <property type="match status" value="1"/>
</dbReference>
<dbReference type="GO" id="GO:0008270">
    <property type="term" value="F:zinc ion binding"/>
    <property type="evidence" value="ECO:0007669"/>
    <property type="project" value="UniProtKB-KW"/>
</dbReference>